<evidence type="ECO:0000256" key="16">
    <source>
        <dbReference type="SAM" id="MobiDB-lite"/>
    </source>
</evidence>
<evidence type="ECO:0000256" key="4">
    <source>
        <dbReference type="ARBA" id="ARBA00022475"/>
    </source>
</evidence>
<evidence type="ECO:0000259" key="17">
    <source>
        <dbReference type="Pfam" id="PF00122"/>
    </source>
</evidence>
<feature type="transmembrane region" description="Helical" evidence="15">
    <location>
        <begin position="134"/>
        <end position="152"/>
    </location>
</feature>
<dbReference type="GO" id="GO:0005507">
    <property type="term" value="F:copper ion binding"/>
    <property type="evidence" value="ECO:0007669"/>
    <property type="project" value="TreeGrafter"/>
</dbReference>
<dbReference type="Pfam" id="PF00702">
    <property type="entry name" value="Hydrolase"/>
    <property type="match status" value="1"/>
</dbReference>
<dbReference type="InterPro" id="IPR044492">
    <property type="entry name" value="P_typ_ATPase_HD_dom"/>
</dbReference>
<organism evidence="18 21">
    <name type="scientific">Lacticaseibacillus rhamnosus</name>
    <name type="common">Lactobacillus rhamnosus</name>
    <dbReference type="NCBI Taxonomy" id="47715"/>
    <lineage>
        <taxon>Bacteria</taxon>
        <taxon>Bacillati</taxon>
        <taxon>Bacillota</taxon>
        <taxon>Bacilli</taxon>
        <taxon>Lactobacillales</taxon>
        <taxon>Lactobacillaceae</taxon>
        <taxon>Lacticaseibacillus</taxon>
    </lineage>
</organism>
<dbReference type="SFLD" id="SFLDS00003">
    <property type="entry name" value="Haloacid_Dehalogenase"/>
    <property type="match status" value="1"/>
</dbReference>
<comment type="similarity">
    <text evidence="2 15">Belongs to the cation transport ATPase (P-type) (TC 3.A.3) family. Type IB subfamily.</text>
</comment>
<keyword evidence="12" id="KW-0186">Copper</keyword>
<dbReference type="Gene3D" id="2.70.150.10">
    <property type="entry name" value="Calcium-transporting ATPase, cytoplasmic transduction domain A"/>
    <property type="match status" value="1"/>
</dbReference>
<evidence type="ECO:0000256" key="15">
    <source>
        <dbReference type="RuleBase" id="RU362081"/>
    </source>
</evidence>
<dbReference type="SUPFAM" id="SSF81665">
    <property type="entry name" value="Calcium ATPase, transmembrane domain M"/>
    <property type="match status" value="1"/>
</dbReference>
<keyword evidence="8" id="KW-0187">Copper transport</keyword>
<feature type="transmembrane region" description="Helical" evidence="15">
    <location>
        <begin position="97"/>
        <end position="114"/>
    </location>
</feature>
<dbReference type="FunFam" id="2.70.150.10:FF:000020">
    <property type="entry name" value="Copper-exporting P-type ATPase A"/>
    <property type="match status" value="1"/>
</dbReference>
<keyword evidence="10" id="KW-1278">Translocase</keyword>
<dbReference type="InterPro" id="IPR027256">
    <property type="entry name" value="P-typ_ATPase_IB"/>
</dbReference>
<dbReference type="SFLD" id="SFLDG00002">
    <property type="entry name" value="C1.7:_P-type_atpase_like"/>
    <property type="match status" value="1"/>
</dbReference>
<dbReference type="PANTHER" id="PTHR43520">
    <property type="entry name" value="ATP7, ISOFORM B"/>
    <property type="match status" value="1"/>
</dbReference>
<comment type="subcellular location">
    <subcellularLocation>
        <location evidence="1">Cell membrane</location>
        <topology evidence="1">Multi-pass membrane protein</topology>
    </subcellularLocation>
</comment>
<dbReference type="EMBL" id="SSHM01000001">
    <property type="protein sequence ID" value="THC79954.1"/>
    <property type="molecule type" value="Genomic_DNA"/>
</dbReference>
<evidence type="ECO:0000313" key="18">
    <source>
        <dbReference type="EMBL" id="NZA04117.1"/>
    </source>
</evidence>
<protein>
    <recommendedName>
        <fullName evidence="3">P-type Cu(+) transporter</fullName>
        <ecNumber evidence="3">7.2.2.8</ecNumber>
    </recommendedName>
</protein>
<evidence type="ECO:0000256" key="6">
    <source>
        <dbReference type="ARBA" id="ARBA00022723"/>
    </source>
</evidence>
<dbReference type="InterPro" id="IPR008250">
    <property type="entry name" value="ATPase_P-typ_transduc_dom_A_sf"/>
</dbReference>
<dbReference type="InterPro" id="IPR059000">
    <property type="entry name" value="ATPase_P-type_domA"/>
</dbReference>
<evidence type="ECO:0000256" key="9">
    <source>
        <dbReference type="ARBA" id="ARBA00022840"/>
    </source>
</evidence>
<keyword evidence="8" id="KW-0406">Ion transport</keyword>
<dbReference type="Gene3D" id="3.40.1110.10">
    <property type="entry name" value="Calcium-transporting ATPase, cytoplasmic domain N"/>
    <property type="match status" value="1"/>
</dbReference>
<dbReference type="InterPro" id="IPR023299">
    <property type="entry name" value="ATPase_P-typ_cyto_dom_N"/>
</dbReference>
<dbReference type="Proteomes" id="UP000307517">
    <property type="component" value="Unassembled WGS sequence"/>
</dbReference>
<accession>A0A508Z1M8</accession>
<evidence type="ECO:0000256" key="1">
    <source>
        <dbReference type="ARBA" id="ARBA00004651"/>
    </source>
</evidence>
<dbReference type="AlphaFoldDB" id="A0A508Z1M8"/>
<dbReference type="InterPro" id="IPR023214">
    <property type="entry name" value="HAD_sf"/>
</dbReference>
<dbReference type="CDD" id="cd07552">
    <property type="entry name" value="P-type_ATPase_Cu-like"/>
    <property type="match status" value="1"/>
</dbReference>
<dbReference type="NCBIfam" id="TIGR01511">
    <property type="entry name" value="ATPase-IB1_Cu"/>
    <property type="match status" value="1"/>
</dbReference>
<feature type="transmembrane region" description="Helical" evidence="15">
    <location>
        <begin position="688"/>
        <end position="713"/>
    </location>
</feature>
<dbReference type="PANTHER" id="PTHR43520:SF8">
    <property type="entry name" value="P-TYPE CU(+) TRANSPORTER"/>
    <property type="match status" value="1"/>
</dbReference>
<evidence type="ECO:0000256" key="14">
    <source>
        <dbReference type="ARBA" id="ARBA00049289"/>
    </source>
</evidence>
<dbReference type="InterPro" id="IPR001757">
    <property type="entry name" value="P_typ_ATPase"/>
</dbReference>
<proteinExistence type="inferred from homology"/>
<dbReference type="Gene3D" id="3.40.50.1000">
    <property type="entry name" value="HAD superfamily/HAD-like"/>
    <property type="match status" value="1"/>
</dbReference>
<evidence type="ECO:0000256" key="2">
    <source>
        <dbReference type="ARBA" id="ARBA00006024"/>
    </source>
</evidence>
<dbReference type="GO" id="GO:0043682">
    <property type="term" value="F:P-type divalent copper transporter activity"/>
    <property type="evidence" value="ECO:0007669"/>
    <property type="project" value="TreeGrafter"/>
</dbReference>
<evidence type="ECO:0000256" key="7">
    <source>
        <dbReference type="ARBA" id="ARBA00022741"/>
    </source>
</evidence>
<dbReference type="GO" id="GO:0016887">
    <property type="term" value="F:ATP hydrolysis activity"/>
    <property type="evidence" value="ECO:0007669"/>
    <property type="project" value="InterPro"/>
</dbReference>
<dbReference type="SUPFAM" id="SSF56784">
    <property type="entry name" value="HAD-like"/>
    <property type="match status" value="1"/>
</dbReference>
<dbReference type="GO" id="GO:0055070">
    <property type="term" value="P:copper ion homeostasis"/>
    <property type="evidence" value="ECO:0007669"/>
    <property type="project" value="TreeGrafter"/>
</dbReference>
<feature type="transmembrane region" description="Helical" evidence="15">
    <location>
        <begin position="383"/>
        <end position="403"/>
    </location>
</feature>
<keyword evidence="9 15" id="KW-0067">ATP-binding</keyword>
<dbReference type="PROSITE" id="PS00154">
    <property type="entry name" value="ATPASE_E1_E2"/>
    <property type="match status" value="1"/>
</dbReference>
<evidence type="ECO:0000256" key="8">
    <source>
        <dbReference type="ARBA" id="ARBA00022796"/>
    </source>
</evidence>
<dbReference type="GO" id="GO:0140581">
    <property type="term" value="F:P-type monovalent copper transporter activity"/>
    <property type="evidence" value="ECO:0007669"/>
    <property type="project" value="UniProtKB-EC"/>
</dbReference>
<dbReference type="GO" id="GO:0005524">
    <property type="term" value="F:ATP binding"/>
    <property type="evidence" value="ECO:0007669"/>
    <property type="project" value="UniProtKB-UniRule"/>
</dbReference>
<comment type="catalytic activity">
    <reaction evidence="14">
        <text>Cu(+)(in) + ATP + H2O = Cu(+)(out) + ADP + phosphate + H(+)</text>
        <dbReference type="Rhea" id="RHEA:25792"/>
        <dbReference type="ChEBI" id="CHEBI:15377"/>
        <dbReference type="ChEBI" id="CHEBI:15378"/>
        <dbReference type="ChEBI" id="CHEBI:30616"/>
        <dbReference type="ChEBI" id="CHEBI:43474"/>
        <dbReference type="ChEBI" id="CHEBI:49552"/>
        <dbReference type="ChEBI" id="CHEBI:456216"/>
        <dbReference type="EC" id="7.2.2.8"/>
    </reaction>
</comment>
<keyword evidence="7 15" id="KW-0547">Nucleotide-binding</keyword>
<keyword evidence="4 15" id="KW-1003">Cell membrane</keyword>
<reference evidence="18 21" key="2">
    <citation type="submission" date="2020-07" db="EMBL/GenBank/DDBJ databases">
        <title>Organ Donor 1.</title>
        <authorList>
            <person name="Marsh A.J."/>
            <person name="Azcarate-Peril M.A."/>
        </authorList>
    </citation>
    <scope>NUCLEOTIDE SEQUENCE [LARGE SCALE GENOMIC DNA]</scope>
    <source>
        <strain evidence="18 21">AMC0712</strain>
    </source>
</reference>
<keyword evidence="13 15" id="KW-0472">Membrane</keyword>
<feature type="transmembrane region" description="Helical" evidence="15">
    <location>
        <begin position="164"/>
        <end position="185"/>
    </location>
</feature>
<dbReference type="NCBIfam" id="TIGR01525">
    <property type="entry name" value="ATPase-IB_hvy"/>
    <property type="match status" value="1"/>
</dbReference>
<name>A0A508Z1M8_LACRH</name>
<evidence type="ECO:0000256" key="11">
    <source>
        <dbReference type="ARBA" id="ARBA00022989"/>
    </source>
</evidence>
<dbReference type="SUPFAM" id="SSF81653">
    <property type="entry name" value="Calcium ATPase, transduction domain A"/>
    <property type="match status" value="1"/>
</dbReference>
<keyword evidence="11 15" id="KW-1133">Transmembrane helix</keyword>
<evidence type="ECO:0000256" key="10">
    <source>
        <dbReference type="ARBA" id="ARBA00022967"/>
    </source>
</evidence>
<evidence type="ECO:0000313" key="21">
    <source>
        <dbReference type="Proteomes" id="UP000552935"/>
    </source>
</evidence>
<evidence type="ECO:0000313" key="19">
    <source>
        <dbReference type="EMBL" id="THC79954.1"/>
    </source>
</evidence>
<feature type="compositionally biased region" description="Basic and acidic residues" evidence="16">
    <location>
        <begin position="1"/>
        <end position="17"/>
    </location>
</feature>
<dbReference type="EC" id="7.2.2.8" evidence="3"/>
<dbReference type="EMBL" id="JACCKI010000002">
    <property type="protein sequence ID" value="NZA04117.1"/>
    <property type="molecule type" value="Genomic_DNA"/>
</dbReference>
<gene>
    <name evidence="19" type="ORF">E6L36_05825</name>
    <name evidence="18" type="ORF">H0N82_03055</name>
</gene>
<dbReference type="Pfam" id="PF00122">
    <property type="entry name" value="E1-E2_ATPase"/>
    <property type="match status" value="1"/>
</dbReference>
<dbReference type="Proteomes" id="UP000552935">
    <property type="component" value="Unassembled WGS sequence"/>
</dbReference>
<dbReference type="PRINTS" id="PR00119">
    <property type="entry name" value="CATATPASE"/>
</dbReference>
<dbReference type="InterPro" id="IPR018303">
    <property type="entry name" value="ATPase_P-typ_P_site"/>
</dbReference>
<feature type="region of interest" description="Disordered" evidence="16">
    <location>
        <begin position="1"/>
        <end position="26"/>
    </location>
</feature>
<keyword evidence="8" id="KW-0813">Transport</keyword>
<keyword evidence="18" id="KW-0378">Hydrolase</keyword>
<feature type="transmembrane region" description="Helical" evidence="15">
    <location>
        <begin position="719"/>
        <end position="738"/>
    </location>
</feature>
<feature type="transmembrane region" description="Helical" evidence="15">
    <location>
        <begin position="351"/>
        <end position="371"/>
    </location>
</feature>
<reference evidence="19 20" key="1">
    <citation type="submission" date="2019-04" db="EMBL/GenBank/DDBJ databases">
        <title>Genome Announcement to Ensure Probiotic Safety of Lactobacillus rhamnosus UBLR-58.</title>
        <authorList>
            <person name="Sulthana A."/>
            <person name="Lakshmi S.G."/>
            <person name="Madempudi R.S."/>
        </authorList>
    </citation>
    <scope>NUCLEOTIDE SEQUENCE [LARGE SCALE GENOMIC DNA]</scope>
    <source>
        <strain evidence="19 20">UBLR-58</strain>
    </source>
</reference>
<dbReference type="PRINTS" id="PR00120">
    <property type="entry name" value="HATPASE"/>
</dbReference>
<dbReference type="NCBIfam" id="TIGR01494">
    <property type="entry name" value="ATPase_P-type"/>
    <property type="match status" value="1"/>
</dbReference>
<evidence type="ECO:0000313" key="20">
    <source>
        <dbReference type="Proteomes" id="UP000307517"/>
    </source>
</evidence>
<comment type="caution">
    <text evidence="18">The sequence shown here is derived from an EMBL/GenBank/DDBJ whole genome shotgun (WGS) entry which is preliminary data.</text>
</comment>
<feature type="domain" description="P-type ATPase A" evidence="17">
    <location>
        <begin position="235"/>
        <end position="335"/>
    </location>
</feature>
<keyword evidence="6 15" id="KW-0479">Metal-binding</keyword>
<evidence type="ECO:0000256" key="13">
    <source>
        <dbReference type="ARBA" id="ARBA00023136"/>
    </source>
</evidence>
<dbReference type="SFLD" id="SFLDF00027">
    <property type="entry name" value="p-type_atpase"/>
    <property type="match status" value="1"/>
</dbReference>
<dbReference type="GO" id="GO:0005886">
    <property type="term" value="C:plasma membrane"/>
    <property type="evidence" value="ECO:0007669"/>
    <property type="project" value="UniProtKB-SubCell"/>
</dbReference>
<sequence length="741" mass="79576">MKKDNMNPSQKMKESANDKGQMQMSDHDQMHAGKMTDMSMDHEHMHQQTDMASMQMSHHDMGHMAMDHSGMDMHMDHGNMDHGGGHMMHMGNLKQKFWVSLIVMIPVLLLAQFMGMNIHLGVIELPIVFPGSDWVVLVLSSFLFFYGGWPFLTGAKAELQQRQPAMMTLIAMGITVAYGYSLYAFLMNNFIAPNGMVMDFFWELATLIVIMLLGHWIEMNAVMAAGNAVEKLAALLPNQAHVVHGDHVMDMPLSEVQVGARLRVLAGEQMPADGQVVSGNSSVNESLVTGEAKAIRKAEGDQVIGGSVNGDGVIEIKVTGTGESGYLSQVMKLVQSAQANKSKAEGMADKVAGWLFYAALAVGLLAFFLWLPSGAAVAFERMVTVFIIACPHALGLAIPLVIARSTSIGATNGLLIRNRQALETAKRAQFILMDKTGTLTEGKFTVAKTIAFTGHDQTQVLSVMAALENHSEHPLATGIKAAAKQQALNLPDAKNVQVLKGIGLEGEIDGQRYTIVNARYLKDHHLAYDEAQADQLAGAGNSLAFLIQDDQVLGMVAEGDQLKPSSKSFVAALKQQGITPVMLTGDNHETAKKVADQLGITDFQAELKPEDKVAQVEAYQKRGVVMMVGDGVNDAPSLAQADIGVAIGAGTDVAIDTADVVLVHSDPADILNFLSLAKATNRKMVQNLWWGAGYNILAIPLAAGILAPVGFILSPAVGAAIMSLSTIVVALNAMTLHLKRA</sequence>
<dbReference type="InterPro" id="IPR023298">
    <property type="entry name" value="ATPase_P-typ_TM_dom_sf"/>
</dbReference>
<evidence type="ECO:0000256" key="3">
    <source>
        <dbReference type="ARBA" id="ARBA00012517"/>
    </source>
</evidence>
<evidence type="ECO:0000256" key="5">
    <source>
        <dbReference type="ARBA" id="ARBA00022692"/>
    </source>
</evidence>
<dbReference type="InterPro" id="IPR036412">
    <property type="entry name" value="HAD-like_sf"/>
</dbReference>
<keyword evidence="5 15" id="KW-0812">Transmembrane</keyword>
<evidence type="ECO:0000256" key="12">
    <source>
        <dbReference type="ARBA" id="ARBA00023008"/>
    </source>
</evidence>
<feature type="transmembrane region" description="Helical" evidence="15">
    <location>
        <begin position="200"/>
        <end position="217"/>
    </location>
</feature>